<feature type="region of interest" description="Disordered" evidence="1">
    <location>
        <begin position="537"/>
        <end position="566"/>
    </location>
</feature>
<accession>A0A812WEM6</accession>
<reference evidence="3" key="1">
    <citation type="submission" date="2021-02" db="EMBL/GenBank/DDBJ databases">
        <authorList>
            <person name="Dougan E. K."/>
            <person name="Rhodes N."/>
            <person name="Thang M."/>
            <person name="Chan C."/>
        </authorList>
    </citation>
    <scope>NUCLEOTIDE SEQUENCE</scope>
</reference>
<evidence type="ECO:0000313" key="4">
    <source>
        <dbReference type="Proteomes" id="UP000601435"/>
    </source>
</evidence>
<feature type="domain" description="DUF4116" evidence="2">
    <location>
        <begin position="811"/>
        <end position="858"/>
    </location>
</feature>
<name>A0A812WEM6_9DINO</name>
<proteinExistence type="predicted"/>
<evidence type="ECO:0000313" key="3">
    <source>
        <dbReference type="EMBL" id="CAE7678582.1"/>
    </source>
</evidence>
<dbReference type="OrthoDB" id="441546at2759"/>
<comment type="caution">
    <text evidence="3">The sequence shown here is derived from an EMBL/GenBank/DDBJ whole genome shotgun (WGS) entry which is preliminary data.</text>
</comment>
<feature type="non-terminal residue" evidence="3">
    <location>
        <position position="1"/>
    </location>
</feature>
<gene>
    <name evidence="3" type="ORF">SNEC2469_LOCUS19491</name>
</gene>
<dbReference type="EMBL" id="CAJNJA010033386">
    <property type="protein sequence ID" value="CAE7678582.1"/>
    <property type="molecule type" value="Genomic_DNA"/>
</dbReference>
<protein>
    <recommendedName>
        <fullName evidence="2">DUF4116 domain-containing protein</fullName>
    </recommendedName>
</protein>
<dbReference type="AlphaFoldDB" id="A0A812WEM6"/>
<dbReference type="InterPro" id="IPR025197">
    <property type="entry name" value="DUF4116"/>
</dbReference>
<evidence type="ECO:0000256" key="1">
    <source>
        <dbReference type="SAM" id="MobiDB-lite"/>
    </source>
</evidence>
<feature type="domain" description="DUF4116" evidence="2">
    <location>
        <begin position="766"/>
        <end position="808"/>
    </location>
</feature>
<dbReference type="Pfam" id="PF13475">
    <property type="entry name" value="DUF4116"/>
    <property type="match status" value="4"/>
</dbReference>
<sequence>AMSNKKGAVQTYLWHPKTQSEFLEKALWSTEPEELTLIPRLEFADGVSKVSQLLSIYPKDQTTKDTGSDAWGWEVIQAAGAYSDLQKEVERRFAELPDPSFCDKVDDPEVETLLTALGRSDNAAAAMKVLGPHAGKVKQAKEAVTKMIAQLSPPQARVLIRQVMLPKKAGVGLQVAGLKKIVDLRIPDPLELYTFVWRKGECQRDVAGNILSKVATSGEFRPDDVRFYFDYFDRTDNQDDQAYVAQIMLDQLIEQPEWVLPYLPKVVSKLAMVPGATNKSVQALKSCTSNVSDVVEALTHVVQASRLAARTDPKVNREGTDGRVLADLINLISFGQFTETVNSVARMSLEDCDPATLKTFLREAFQRWEDAVAGNDSNAKGYFSCALTAWVKLLRPGQYNTWVTELAELEKRTHAKGNVESWGQMAQALAGHAPDLGLSPDEWDQMLQVLRAFFVRLLEGPLSVNDEVQNAVTPADDTFKKENASRAKIRNELLETHWMKLLSHGCTEDESNELFKRCPESEKVKLASNLVQEWHKRNSEETTRETKAAAFQQERPDGGWKHTGGKPVSQITVGSIVSGHITNSSKEFGVYVNFGCEKDGRPNYRRFCTLCSEGAATQQRAAQAAMVDDRDREREETALRQAYTAAAIRKNEEIIAAEIQAEDDGPEASNQSPKIEKDLKDQEALQVTVWSMSGAKLCSLRLAATAACSDVMQEAAKASAIRQSELKLFWEDRELALKTRLSDIASGCSLDLNLLRIDPEWQTFNEVVSYAGCQLAVAPARLQADKQLVLRAVRQNGHALEYASESLKAEKEVVLAAVQDAGLALQFASARMRDDVEVVQAAVTQNGNALNFASSRLQGDAELVLAAVASPGAFQFASEALRCDRNVVLAAVDLNGLCLEFASGQLKEDREVVLTAVRQDGLALEFAFEELRADREIVMEAVQVNGLALWDAHESLKADREILANCRWG</sequence>
<evidence type="ECO:0000259" key="2">
    <source>
        <dbReference type="Pfam" id="PF13475"/>
    </source>
</evidence>
<feature type="domain" description="DUF4116" evidence="2">
    <location>
        <begin position="862"/>
        <end position="907"/>
    </location>
</feature>
<organism evidence="3 4">
    <name type="scientific">Symbiodinium necroappetens</name>
    <dbReference type="NCBI Taxonomy" id="1628268"/>
    <lineage>
        <taxon>Eukaryota</taxon>
        <taxon>Sar</taxon>
        <taxon>Alveolata</taxon>
        <taxon>Dinophyceae</taxon>
        <taxon>Suessiales</taxon>
        <taxon>Symbiodiniaceae</taxon>
        <taxon>Symbiodinium</taxon>
    </lineage>
</organism>
<keyword evidence="4" id="KW-1185">Reference proteome</keyword>
<dbReference type="Proteomes" id="UP000601435">
    <property type="component" value="Unassembled WGS sequence"/>
</dbReference>
<feature type="compositionally biased region" description="Basic and acidic residues" evidence="1">
    <location>
        <begin position="537"/>
        <end position="547"/>
    </location>
</feature>
<feature type="domain" description="DUF4116" evidence="2">
    <location>
        <begin position="909"/>
        <end position="957"/>
    </location>
</feature>